<dbReference type="InterPro" id="IPR033480">
    <property type="entry name" value="sCache_2"/>
</dbReference>
<keyword evidence="13" id="KW-1185">Reference proteome</keyword>
<evidence type="ECO:0000259" key="11">
    <source>
        <dbReference type="PROSITE" id="PS50885"/>
    </source>
</evidence>
<evidence type="ECO:0000256" key="3">
    <source>
        <dbReference type="ARBA" id="ARBA00022692"/>
    </source>
</evidence>
<name>A0ABW9GJY6_9GAMM</name>
<keyword evidence="3 9" id="KW-0812">Transmembrane</keyword>
<evidence type="ECO:0000259" key="10">
    <source>
        <dbReference type="PROSITE" id="PS50111"/>
    </source>
</evidence>
<dbReference type="Gene3D" id="1.10.287.950">
    <property type="entry name" value="Methyl-accepting chemotaxis protein"/>
    <property type="match status" value="1"/>
</dbReference>
<dbReference type="Pfam" id="PF00015">
    <property type="entry name" value="MCPsignal"/>
    <property type="match status" value="1"/>
</dbReference>
<sequence length="566" mass="61409">MRTDNRIEVSASMLTAVDQERTIAGSPLHVWTGRLSFNGKMRILLLCITLLTLVGNTLTARLVYDEIRTAIEGGLINQVQGEARRLEALHQHDPKTFIAQAARSLATLRWGEQDAGYFFITDRNATLLVYPPDPARIGKRLDDVPLEEGHESVNQALIRIAGSGKASLITYPYVKPASQTPILKTAYVYPLGEYLLVAGVYLDSADTVFYNYLRHSSVILLATLAILLGLVTFFSRTFSSHVTLVLKGLQEMAGKILTNRVQSKGNDEIALIINAMDDTRQQLSDLLHHQRAQAGEVTLASGQINRGMDEVNDAICEQRLRLDNLASAMEQMIASIREVTQSAQASADSAHQMDQWASGGAGKIQESISAINHLFDNLHQSAAAVGEVADKVSLIGTIIDTINSISEQTNLLALNAAIEAARAGEQGRGFSVVADEVRTLAKRTKEATFEIAGMIVALQGSTRQSVDLMQESIQAASRAREDSTEATACFEAIAGSTGHLSSHCQMIAAATEEQTAVTGDTLQSLQVIRDLVQETEQVARTLGDTSRQMRGSAEQMSELVGSYRLG</sequence>
<dbReference type="CDD" id="cd11386">
    <property type="entry name" value="MCP_signal"/>
    <property type="match status" value="1"/>
</dbReference>
<keyword evidence="2" id="KW-1003">Cell membrane</keyword>
<dbReference type="Gene3D" id="3.30.450.20">
    <property type="entry name" value="PAS domain"/>
    <property type="match status" value="1"/>
</dbReference>
<evidence type="ECO:0000256" key="7">
    <source>
        <dbReference type="ARBA" id="ARBA00029447"/>
    </source>
</evidence>
<dbReference type="RefSeq" id="WP_408787511.1">
    <property type="nucleotide sequence ID" value="NZ_JBGXBU010000001.1"/>
</dbReference>
<keyword evidence="6 8" id="KW-0807">Transducer</keyword>
<dbReference type="Pfam" id="PF08269">
    <property type="entry name" value="dCache_2"/>
    <property type="match status" value="1"/>
</dbReference>
<evidence type="ECO:0000256" key="1">
    <source>
        <dbReference type="ARBA" id="ARBA00004651"/>
    </source>
</evidence>
<dbReference type="SUPFAM" id="SSF58104">
    <property type="entry name" value="Methyl-accepting chemotaxis protein (MCP) signaling domain"/>
    <property type="match status" value="1"/>
</dbReference>
<evidence type="ECO:0000256" key="9">
    <source>
        <dbReference type="SAM" id="Phobius"/>
    </source>
</evidence>
<feature type="domain" description="HAMP" evidence="11">
    <location>
        <begin position="236"/>
        <end position="288"/>
    </location>
</feature>
<keyword evidence="5 9" id="KW-0472">Membrane</keyword>
<organism evidence="12 13">
    <name type="scientific">Aeromonas bivalvium</name>
    <dbReference type="NCBI Taxonomy" id="440079"/>
    <lineage>
        <taxon>Bacteria</taxon>
        <taxon>Pseudomonadati</taxon>
        <taxon>Pseudomonadota</taxon>
        <taxon>Gammaproteobacteria</taxon>
        <taxon>Aeromonadales</taxon>
        <taxon>Aeromonadaceae</taxon>
        <taxon>Aeromonas</taxon>
    </lineage>
</organism>
<dbReference type="GeneID" id="97218585"/>
<proteinExistence type="inferred from homology"/>
<accession>A0ABW9GJY6</accession>
<dbReference type="PROSITE" id="PS50885">
    <property type="entry name" value="HAMP"/>
    <property type="match status" value="1"/>
</dbReference>
<evidence type="ECO:0000256" key="6">
    <source>
        <dbReference type="ARBA" id="ARBA00023224"/>
    </source>
</evidence>
<keyword evidence="4 9" id="KW-1133">Transmembrane helix</keyword>
<dbReference type="PROSITE" id="PS50111">
    <property type="entry name" value="CHEMOTAXIS_TRANSDUC_2"/>
    <property type="match status" value="1"/>
</dbReference>
<comment type="similarity">
    <text evidence="7">Belongs to the methyl-accepting chemotaxis (MCP) protein family.</text>
</comment>
<dbReference type="InterPro" id="IPR004010">
    <property type="entry name" value="Double_Cache_2"/>
</dbReference>
<comment type="subcellular location">
    <subcellularLocation>
        <location evidence="1">Cell membrane</location>
        <topology evidence="1">Multi-pass membrane protein</topology>
    </subcellularLocation>
</comment>
<dbReference type="SMART" id="SM01049">
    <property type="entry name" value="Cache_2"/>
    <property type="match status" value="1"/>
</dbReference>
<dbReference type="PANTHER" id="PTHR32089:SF120">
    <property type="entry name" value="METHYL-ACCEPTING CHEMOTAXIS PROTEIN TLPQ"/>
    <property type="match status" value="1"/>
</dbReference>
<reference evidence="12 13" key="1">
    <citation type="submission" date="2024-09" db="EMBL/GenBank/DDBJ databases">
        <title>Aeromonas strains Genome sequencing and assembly.</title>
        <authorList>
            <person name="Hu X."/>
            <person name="Tang B."/>
        </authorList>
    </citation>
    <scope>NUCLEOTIDE SEQUENCE [LARGE SCALE GENOMIC DNA]</scope>
    <source>
        <strain evidence="12 13">NB23SCDHY001</strain>
    </source>
</reference>
<dbReference type="Proteomes" id="UP001630969">
    <property type="component" value="Unassembled WGS sequence"/>
</dbReference>
<dbReference type="InterPro" id="IPR004089">
    <property type="entry name" value="MCPsignal_dom"/>
</dbReference>
<protein>
    <submittedName>
        <fullName evidence="12">Methyl-accepting chemotaxis protein</fullName>
    </submittedName>
</protein>
<dbReference type="SMART" id="SM00283">
    <property type="entry name" value="MA"/>
    <property type="match status" value="1"/>
</dbReference>
<evidence type="ECO:0000313" key="13">
    <source>
        <dbReference type="Proteomes" id="UP001630969"/>
    </source>
</evidence>
<evidence type="ECO:0000313" key="12">
    <source>
        <dbReference type="EMBL" id="MFM4891418.1"/>
    </source>
</evidence>
<feature type="transmembrane region" description="Helical" evidence="9">
    <location>
        <begin position="218"/>
        <end position="238"/>
    </location>
</feature>
<evidence type="ECO:0000256" key="5">
    <source>
        <dbReference type="ARBA" id="ARBA00023136"/>
    </source>
</evidence>
<dbReference type="EMBL" id="JBGXBU010000001">
    <property type="protein sequence ID" value="MFM4891418.1"/>
    <property type="molecule type" value="Genomic_DNA"/>
</dbReference>
<gene>
    <name evidence="12" type="ORF">ACEUDJ_00760</name>
</gene>
<evidence type="ECO:0000256" key="8">
    <source>
        <dbReference type="PROSITE-ProRule" id="PRU00284"/>
    </source>
</evidence>
<evidence type="ECO:0000256" key="2">
    <source>
        <dbReference type="ARBA" id="ARBA00022475"/>
    </source>
</evidence>
<evidence type="ECO:0000256" key="4">
    <source>
        <dbReference type="ARBA" id="ARBA00022989"/>
    </source>
</evidence>
<comment type="caution">
    <text evidence="12">The sequence shown here is derived from an EMBL/GenBank/DDBJ whole genome shotgun (WGS) entry which is preliminary data.</text>
</comment>
<feature type="domain" description="Methyl-accepting transducer" evidence="10">
    <location>
        <begin position="293"/>
        <end position="529"/>
    </location>
</feature>
<dbReference type="InterPro" id="IPR003660">
    <property type="entry name" value="HAMP_dom"/>
</dbReference>
<dbReference type="PANTHER" id="PTHR32089">
    <property type="entry name" value="METHYL-ACCEPTING CHEMOTAXIS PROTEIN MCPB"/>
    <property type="match status" value="1"/>
</dbReference>